<dbReference type="GO" id="GO:0016829">
    <property type="term" value="F:lyase activity"/>
    <property type="evidence" value="ECO:0007669"/>
    <property type="project" value="UniProtKB-KW"/>
</dbReference>
<dbReference type="Pfam" id="PF04412">
    <property type="entry name" value="AcnX"/>
    <property type="match status" value="1"/>
</dbReference>
<evidence type="ECO:0000259" key="11">
    <source>
        <dbReference type="Pfam" id="PF04412"/>
    </source>
</evidence>
<evidence type="ECO:0000256" key="8">
    <source>
        <dbReference type="ARBA" id="ARBA00046520"/>
    </source>
</evidence>
<comment type="function">
    <text evidence="6">Component of a hydro-lyase that catalyzes the dehydration of mevalonate 5-phosphate (MVA5P) to form trans-anhydromevalonate 5-phosphate (tAHMP). Involved in the archaeal mevalonate (MVA) pathway, which provides fundamental precursors for isoprenoid biosynthesis, such as isopentenyl diphosphate (IPP) and dimethylallyl diphosphate (DMAPP).</text>
</comment>
<evidence type="ECO:0000256" key="6">
    <source>
        <dbReference type="ARBA" id="ARBA00045299"/>
    </source>
</evidence>
<dbReference type="CDD" id="cd01355">
    <property type="entry name" value="AcnX"/>
    <property type="match status" value="1"/>
</dbReference>
<keyword evidence="2" id="KW-0408">Iron</keyword>
<evidence type="ECO:0000313" key="12">
    <source>
        <dbReference type="EMBL" id="AHL22047.1"/>
    </source>
</evidence>
<dbReference type="PANTHER" id="PTHR36577">
    <property type="entry name" value="DUF521 DOMAIN PROTEIN (AFU_ORTHOLOGUE AFUA_6G00490)"/>
    <property type="match status" value="1"/>
</dbReference>
<dbReference type="RefSeq" id="WP_042689418.1">
    <property type="nucleotide sequence ID" value="NZ_CP007264.1"/>
</dbReference>
<dbReference type="HOGENOM" id="CLU_018825_1_0_2"/>
<sequence>MYLTKEEELILAGEYGYALQKAMEILVALGDIYGAERLIPIKSAQIAGVSYKNLGEAGIEFLRDFVDAGAKVSVYTTLNPAGIGDDEFMEKQREVLELYRAMGIEVTSTCTPYYGANLPKFGDHLAWSESSAVSFANSIIGARTNREGGPSSLASAIVGKTPEYGLHLDENRKATVKVKVEAKVKTFVDYSALGYHLGKTLGNDVPYITGLKPESLDYLKELGASMAATGSIALYHVEGETPEYRNAISDGIETITVEDADLKAVRESFSDDWSEIDMILIGCPHASLMEIKEVAELLRMRGRPLKIPLFITASRAVKALSDSLGYTETIERYNGRIIADSCFVVSPIKGWYNGIATNSGKSAFYFRSFGFSVRLDDAERLIKEAP</sequence>
<protein>
    <recommendedName>
        <fullName evidence="10">Phosphomevalonate dehydratase large subunit</fullName>
        <ecNumber evidence="9">4.2.1.182</ecNumber>
    </recommendedName>
</protein>
<evidence type="ECO:0000256" key="1">
    <source>
        <dbReference type="ARBA" id="ARBA00005092"/>
    </source>
</evidence>
<gene>
    <name evidence="12" type="ORF">BD01_0421</name>
</gene>
<accession>W8NSG1</accession>
<keyword evidence="3" id="KW-0414">Isoprene biosynthesis</keyword>
<feature type="domain" description="Phosphomevalonate dehydratase large subunit-like" evidence="11">
    <location>
        <begin position="1"/>
        <end position="382"/>
    </location>
</feature>
<dbReference type="KEGG" id="tnu:BD01_0421"/>
<dbReference type="OrthoDB" id="25253at2157"/>
<dbReference type="EC" id="4.2.1.182" evidence="9"/>
<comment type="subunit">
    <text evidence="8">Heterodimer composed of a large subunit (PMDh-L) and a small subunit (PMDh-S).</text>
</comment>
<keyword evidence="13" id="KW-1185">Reference proteome</keyword>
<dbReference type="PANTHER" id="PTHR36577:SF3">
    <property type="entry name" value="DUF521 DOMAIN PROTEIN (AFU_ORTHOLOGUE AFUA_6G00490)"/>
    <property type="match status" value="1"/>
</dbReference>
<dbReference type="AlphaFoldDB" id="W8NSG1"/>
<keyword evidence="4" id="KW-0456">Lyase</keyword>
<comment type="pathway">
    <text evidence="1">Isoprenoid biosynthesis; isopentenyl diphosphate biosynthesis via mevalonate pathway.</text>
</comment>
<evidence type="ECO:0000256" key="10">
    <source>
        <dbReference type="ARBA" id="ARBA00047196"/>
    </source>
</evidence>
<evidence type="ECO:0000313" key="13">
    <source>
        <dbReference type="Proteomes" id="UP000019434"/>
    </source>
</evidence>
<evidence type="ECO:0000256" key="7">
    <source>
        <dbReference type="ARBA" id="ARBA00046333"/>
    </source>
</evidence>
<dbReference type="GO" id="GO:0008299">
    <property type="term" value="P:isoprenoid biosynthetic process"/>
    <property type="evidence" value="ECO:0007669"/>
    <property type="project" value="UniProtKB-KW"/>
</dbReference>
<comment type="similarity">
    <text evidence="7">Belongs to the AcnX type II large subunit family.</text>
</comment>
<dbReference type="Proteomes" id="UP000019434">
    <property type="component" value="Chromosome"/>
</dbReference>
<reference evidence="12 13" key="1">
    <citation type="submission" date="2014-02" db="EMBL/GenBank/DDBJ databases">
        <title>Genome Sequence of an Hyperthermophilic Archaeon, Thermococcus nautili 30-1, producing viral vesicles.</title>
        <authorList>
            <person name="Oberto J."/>
            <person name="Gaudin M."/>
            <person name="Cossu M."/>
            <person name="Gorlas A."/>
            <person name="Slesarev A."/>
            <person name="Marguet E."/>
            <person name="Forterre P."/>
        </authorList>
    </citation>
    <scope>NUCLEOTIDE SEQUENCE [LARGE SCALE GENOMIC DNA]</scope>
    <source>
        <strain evidence="12 13">30-1</strain>
    </source>
</reference>
<dbReference type="STRING" id="195522.BD01_0421"/>
<evidence type="ECO:0000256" key="5">
    <source>
        <dbReference type="ARBA" id="ARBA00045120"/>
    </source>
</evidence>
<dbReference type="GeneID" id="24958881"/>
<comment type="catalytic activity">
    <reaction evidence="5">
        <text>(R)-5-phosphomevalonate = (2E)-3-methyl-5-phosphooxypent-2-enoate + H2O</text>
        <dbReference type="Rhea" id="RHEA:78975"/>
        <dbReference type="ChEBI" id="CHEBI:15377"/>
        <dbReference type="ChEBI" id="CHEBI:58146"/>
        <dbReference type="ChEBI" id="CHEBI:229665"/>
        <dbReference type="EC" id="4.2.1.182"/>
    </reaction>
    <physiologicalReaction direction="left-to-right" evidence="5">
        <dbReference type="Rhea" id="RHEA:78976"/>
    </physiologicalReaction>
</comment>
<dbReference type="eggNOG" id="arCOG04278">
    <property type="taxonomic scope" value="Archaea"/>
</dbReference>
<organism evidence="12 13">
    <name type="scientific">Thermococcus nautili</name>
    <dbReference type="NCBI Taxonomy" id="195522"/>
    <lineage>
        <taxon>Archaea</taxon>
        <taxon>Methanobacteriati</taxon>
        <taxon>Methanobacteriota</taxon>
        <taxon>Thermococci</taxon>
        <taxon>Thermococcales</taxon>
        <taxon>Thermococcaceae</taxon>
        <taxon>Thermococcus</taxon>
    </lineage>
</organism>
<proteinExistence type="inferred from homology"/>
<evidence type="ECO:0000256" key="4">
    <source>
        <dbReference type="ARBA" id="ARBA00023239"/>
    </source>
</evidence>
<evidence type="ECO:0000256" key="3">
    <source>
        <dbReference type="ARBA" id="ARBA00023229"/>
    </source>
</evidence>
<dbReference type="InterPro" id="IPR007506">
    <property type="entry name" value="PMDh-L-like_dom"/>
</dbReference>
<dbReference type="EMBL" id="CP007264">
    <property type="protein sequence ID" value="AHL22047.1"/>
    <property type="molecule type" value="Genomic_DNA"/>
</dbReference>
<name>W8NSG1_9EURY</name>
<evidence type="ECO:0000256" key="2">
    <source>
        <dbReference type="ARBA" id="ARBA00023004"/>
    </source>
</evidence>
<evidence type="ECO:0000256" key="9">
    <source>
        <dbReference type="ARBA" id="ARBA00047176"/>
    </source>
</evidence>